<dbReference type="EMBL" id="QXDF01000005">
    <property type="protein sequence ID" value="RIA45429.1"/>
    <property type="molecule type" value="Genomic_DNA"/>
</dbReference>
<feature type="signal peptide" evidence="7">
    <location>
        <begin position="1"/>
        <end position="27"/>
    </location>
</feature>
<dbReference type="OrthoDB" id="5523448at2"/>
<evidence type="ECO:0000259" key="8">
    <source>
        <dbReference type="PROSITE" id="PS51007"/>
    </source>
</evidence>
<dbReference type="Gene3D" id="1.10.760.10">
    <property type="entry name" value="Cytochrome c-like domain"/>
    <property type="match status" value="1"/>
</dbReference>
<dbReference type="PROSITE" id="PS51007">
    <property type="entry name" value="CYTC"/>
    <property type="match status" value="1"/>
</dbReference>
<keyword evidence="4" id="KW-0574">Periplasm</keyword>
<dbReference type="GO" id="GO:0042597">
    <property type="term" value="C:periplasmic space"/>
    <property type="evidence" value="ECO:0007669"/>
    <property type="project" value="UniProtKB-SubCell"/>
</dbReference>
<dbReference type="InterPro" id="IPR036909">
    <property type="entry name" value="Cyt_c-like_dom_sf"/>
</dbReference>
<proteinExistence type="predicted"/>
<feature type="chain" id="PRO_5017412314" description="Cytochrome c-L" evidence="7">
    <location>
        <begin position="28"/>
        <end position="164"/>
    </location>
</feature>
<dbReference type="SUPFAM" id="SSF46626">
    <property type="entry name" value="Cytochrome c"/>
    <property type="match status" value="1"/>
</dbReference>
<feature type="binding site" description="covalent" evidence="5">
    <location>
        <position position="93"/>
    </location>
    <ligand>
        <name>heme c</name>
        <dbReference type="ChEBI" id="CHEBI:61717"/>
    </ligand>
</feature>
<feature type="binding site" description="covalent" evidence="5">
    <location>
        <position position="96"/>
    </location>
    <ligand>
        <name>heme c</name>
        <dbReference type="ChEBI" id="CHEBI:61717"/>
    </ligand>
</feature>
<dbReference type="RefSeq" id="WP_119062516.1">
    <property type="nucleotide sequence ID" value="NZ_QXDF01000005.1"/>
</dbReference>
<keyword evidence="10" id="KW-1185">Reference proteome</keyword>
<dbReference type="PIRSF" id="PIRSF000008">
    <property type="entry name" value="Cytochrome_c551i"/>
    <property type="match status" value="1"/>
</dbReference>
<dbReference type="Pfam" id="PF13442">
    <property type="entry name" value="Cytochrome_CBB3"/>
    <property type="match status" value="1"/>
</dbReference>
<sequence>MRSALIGISLLALVAASFSLLPSSLSAQDSAPEKKDGKVVFRHVLDDAPIEFEFKPEQEITEAVEIFHQTAENPYSGNEEAIADGKKLYNGLCSACHLPDGTGRIGPNLVDDKYGYDDIATDKGKFEIIYAGGAGAMQAFGRRLTQDEILRVMAYLEKLKAEAS</sequence>
<dbReference type="Proteomes" id="UP000266273">
    <property type="component" value="Unassembled WGS sequence"/>
</dbReference>
<comment type="subcellular location">
    <subcellularLocation>
        <location evidence="4">Periplasm</location>
    </subcellularLocation>
</comment>
<evidence type="ECO:0000313" key="9">
    <source>
        <dbReference type="EMBL" id="RIA45429.1"/>
    </source>
</evidence>
<gene>
    <name evidence="9" type="ORF">BXY53_2716</name>
</gene>
<dbReference type="AlphaFoldDB" id="A0A397PBX1"/>
<keyword evidence="4" id="KW-0249">Electron transport</keyword>
<comment type="PTM">
    <text evidence="5">Binds 1 heme c group covalently per subunit.</text>
</comment>
<dbReference type="GO" id="GO:0020037">
    <property type="term" value="F:heme binding"/>
    <property type="evidence" value="ECO:0007669"/>
    <property type="project" value="UniProtKB-UniRule"/>
</dbReference>
<reference evidence="9 10" key="1">
    <citation type="submission" date="2018-08" db="EMBL/GenBank/DDBJ databases">
        <title>Genomic Encyclopedia of Archaeal and Bacterial Type Strains, Phase II (KMG-II): from individual species to whole genera.</title>
        <authorList>
            <person name="Goeker M."/>
        </authorList>
    </citation>
    <scope>NUCLEOTIDE SEQUENCE [LARGE SCALE GENOMIC DNA]</scope>
    <source>
        <strain evidence="9 10">DSM 5002</strain>
    </source>
</reference>
<dbReference type="GO" id="GO:0009055">
    <property type="term" value="F:electron transfer activity"/>
    <property type="evidence" value="ECO:0007669"/>
    <property type="project" value="UniProtKB-UniRule"/>
</dbReference>
<dbReference type="InterPro" id="IPR009153">
    <property type="entry name" value="Cyt_cL"/>
</dbReference>
<keyword evidence="2 4" id="KW-0479">Metal-binding</keyword>
<keyword evidence="1 4" id="KW-0349">Heme</keyword>
<dbReference type="PANTHER" id="PTHR33751:SF1">
    <property type="entry name" value="CBB3-TYPE CYTOCHROME C OXIDASE SUBUNIT FIXP"/>
    <property type="match status" value="1"/>
</dbReference>
<evidence type="ECO:0000256" key="5">
    <source>
        <dbReference type="PIRSR" id="PIRSR000008-1"/>
    </source>
</evidence>
<protein>
    <recommendedName>
        <fullName evidence="4">Cytochrome c-L</fullName>
    </recommendedName>
</protein>
<evidence type="ECO:0000256" key="7">
    <source>
        <dbReference type="SAM" id="SignalP"/>
    </source>
</evidence>
<evidence type="ECO:0000256" key="2">
    <source>
        <dbReference type="ARBA" id="ARBA00022723"/>
    </source>
</evidence>
<evidence type="ECO:0000256" key="6">
    <source>
        <dbReference type="PIRSR" id="PIRSR000008-2"/>
    </source>
</evidence>
<organism evidence="9 10">
    <name type="scientific">Dichotomicrobium thermohalophilum</name>
    <dbReference type="NCBI Taxonomy" id="933063"/>
    <lineage>
        <taxon>Bacteria</taxon>
        <taxon>Pseudomonadati</taxon>
        <taxon>Pseudomonadota</taxon>
        <taxon>Alphaproteobacteria</taxon>
        <taxon>Hyphomicrobiales</taxon>
        <taxon>Hyphomicrobiaceae</taxon>
        <taxon>Dichotomicrobium</taxon>
    </lineage>
</organism>
<keyword evidence="4" id="KW-0813">Transport</keyword>
<feature type="binding site" description="axial binding residue" evidence="6">
    <location>
        <position position="97"/>
    </location>
    <ligand>
        <name>heme c</name>
        <dbReference type="ChEBI" id="CHEBI:61717"/>
    </ligand>
    <ligandPart>
        <name>Fe</name>
        <dbReference type="ChEBI" id="CHEBI:18248"/>
    </ligandPart>
</feature>
<comment type="function">
    <text evidence="4">Electron acceptor for MDH. Acts in methanol oxidation.</text>
</comment>
<name>A0A397PBX1_9HYPH</name>
<comment type="caution">
    <text evidence="9">The sequence shown here is derived from an EMBL/GenBank/DDBJ whole genome shotgun (WGS) entry which is preliminary data.</text>
</comment>
<keyword evidence="3 4" id="KW-0408">Iron</keyword>
<dbReference type="GO" id="GO:0005506">
    <property type="term" value="F:iron ion binding"/>
    <property type="evidence" value="ECO:0007669"/>
    <property type="project" value="UniProtKB-UniRule"/>
</dbReference>
<keyword evidence="7" id="KW-0732">Signal</keyword>
<evidence type="ECO:0000256" key="1">
    <source>
        <dbReference type="ARBA" id="ARBA00022617"/>
    </source>
</evidence>
<accession>A0A397PBX1</accession>
<dbReference type="InterPro" id="IPR050597">
    <property type="entry name" value="Cytochrome_c_Oxidase_Subunit"/>
</dbReference>
<feature type="domain" description="Cytochrome c" evidence="8">
    <location>
        <begin position="80"/>
        <end position="160"/>
    </location>
</feature>
<evidence type="ECO:0000256" key="3">
    <source>
        <dbReference type="ARBA" id="ARBA00023004"/>
    </source>
</evidence>
<evidence type="ECO:0000256" key="4">
    <source>
        <dbReference type="PIRNR" id="PIRNR000008"/>
    </source>
</evidence>
<keyword evidence="4" id="KW-0485">Methanol utilization</keyword>
<evidence type="ECO:0000313" key="10">
    <source>
        <dbReference type="Proteomes" id="UP000266273"/>
    </source>
</evidence>
<dbReference type="PANTHER" id="PTHR33751">
    <property type="entry name" value="CBB3-TYPE CYTOCHROME C OXIDASE SUBUNIT FIXP"/>
    <property type="match status" value="1"/>
</dbReference>
<dbReference type="InterPro" id="IPR009056">
    <property type="entry name" value="Cyt_c-like_dom"/>
</dbReference>
<dbReference type="GO" id="GO:0015945">
    <property type="term" value="P:methanol metabolic process"/>
    <property type="evidence" value="ECO:0007669"/>
    <property type="project" value="UniProtKB-UniRule"/>
</dbReference>